<gene>
    <name evidence="2" type="ORF">AOL_s00076g523</name>
</gene>
<evidence type="ECO:0000313" key="2">
    <source>
        <dbReference type="EMBL" id="EGX49882.1"/>
    </source>
</evidence>
<protein>
    <submittedName>
        <fullName evidence="2">Uncharacterized protein</fullName>
    </submittedName>
</protein>
<feature type="signal peptide" evidence="1">
    <location>
        <begin position="1"/>
        <end position="20"/>
    </location>
</feature>
<dbReference type="GeneID" id="22892311"/>
<comment type="caution">
    <text evidence="2">The sequence shown here is derived from an EMBL/GenBank/DDBJ whole genome shotgun (WGS) entry which is preliminary data.</text>
</comment>
<dbReference type="AlphaFoldDB" id="G1XA65"/>
<proteinExistence type="predicted"/>
<evidence type="ECO:0000256" key="1">
    <source>
        <dbReference type="SAM" id="SignalP"/>
    </source>
</evidence>
<name>G1XA65_ARTOA</name>
<evidence type="ECO:0000313" key="3">
    <source>
        <dbReference type="Proteomes" id="UP000008784"/>
    </source>
</evidence>
<feature type="chain" id="PRO_5003425997" evidence="1">
    <location>
        <begin position="21"/>
        <end position="278"/>
    </location>
</feature>
<sequence>MHMLLKTTFLVAYILSGARADPIAKPEPARYAPVTPSCTTNWYEAFVTDTTNQRPPVYLQVRASNPEIDGRNVVLRPDDKVRGTQRAVIDGSLKSPTLAIQMRKGILYSVGRDFSNNLFDLGPVGGFRNITYNAATLTGMAEFIFQNLTRKSKPDFRRSHKLFELIGGGDVAEYGLYWKTPNLVTNGFIACKRRDRKGGYWQMIYYVNGGSTTEDPKNCEYIGLNELVMLDAGSLSYDVLELRFDINALTILQVQGSSEYCTLLFGFMSNNASHRCVK</sequence>
<accession>G1XA65</accession>
<dbReference type="HOGENOM" id="CLU_087331_0_0_1"/>
<dbReference type="RefSeq" id="XP_011121377.1">
    <property type="nucleotide sequence ID" value="XM_011123075.1"/>
</dbReference>
<keyword evidence="1" id="KW-0732">Signal</keyword>
<dbReference type="OrthoDB" id="4876535at2759"/>
<dbReference type="EMBL" id="ADOT01000129">
    <property type="protein sequence ID" value="EGX49882.1"/>
    <property type="molecule type" value="Genomic_DNA"/>
</dbReference>
<organism evidence="2 3">
    <name type="scientific">Arthrobotrys oligospora (strain ATCC 24927 / CBS 115.81 / DSM 1491)</name>
    <name type="common">Nematode-trapping fungus</name>
    <name type="synonym">Didymozoophaga oligospora</name>
    <dbReference type="NCBI Taxonomy" id="756982"/>
    <lineage>
        <taxon>Eukaryota</taxon>
        <taxon>Fungi</taxon>
        <taxon>Dikarya</taxon>
        <taxon>Ascomycota</taxon>
        <taxon>Pezizomycotina</taxon>
        <taxon>Orbiliomycetes</taxon>
        <taxon>Orbiliales</taxon>
        <taxon>Orbiliaceae</taxon>
        <taxon>Orbilia</taxon>
        <taxon>Orbilia oligospora</taxon>
    </lineage>
</organism>
<reference evidence="2 3" key="1">
    <citation type="journal article" date="2011" name="PLoS Pathog.">
        <title>Genomic and proteomic analyses of the fungus Arthrobotrys oligospora provide insights into nematode-trap formation.</title>
        <authorList>
            <person name="Yang J."/>
            <person name="Wang L."/>
            <person name="Ji X."/>
            <person name="Feng Y."/>
            <person name="Li X."/>
            <person name="Zou C."/>
            <person name="Xu J."/>
            <person name="Ren Y."/>
            <person name="Mi Q."/>
            <person name="Wu J."/>
            <person name="Liu S."/>
            <person name="Liu Y."/>
            <person name="Huang X."/>
            <person name="Wang H."/>
            <person name="Niu X."/>
            <person name="Li J."/>
            <person name="Liang L."/>
            <person name="Luo Y."/>
            <person name="Ji K."/>
            <person name="Zhou W."/>
            <person name="Yu Z."/>
            <person name="Li G."/>
            <person name="Liu Y."/>
            <person name="Li L."/>
            <person name="Qiao M."/>
            <person name="Feng L."/>
            <person name="Zhang K.-Q."/>
        </authorList>
    </citation>
    <scope>NUCLEOTIDE SEQUENCE [LARGE SCALE GENOMIC DNA]</scope>
    <source>
        <strain evidence="3">ATCC 24927 / CBS 115.81 / DSM 1491</strain>
    </source>
</reference>
<dbReference type="OMA" id="CEYIGLN"/>
<dbReference type="Proteomes" id="UP000008784">
    <property type="component" value="Unassembled WGS sequence"/>
</dbReference>
<keyword evidence="3" id="KW-1185">Reference proteome</keyword>
<dbReference type="InParanoid" id="G1XA65"/>